<dbReference type="InParanoid" id="J9D3F9"/>
<dbReference type="AlphaFoldDB" id="J9D3F9"/>
<organism evidence="1 2">
    <name type="scientific">Edhazardia aedis (strain USNM 41457)</name>
    <name type="common">Microsporidian parasite</name>
    <dbReference type="NCBI Taxonomy" id="1003232"/>
    <lineage>
        <taxon>Eukaryota</taxon>
        <taxon>Fungi</taxon>
        <taxon>Fungi incertae sedis</taxon>
        <taxon>Microsporidia</taxon>
        <taxon>Edhazardia</taxon>
    </lineage>
</organism>
<reference evidence="1 2" key="1">
    <citation type="submission" date="2011-08" db="EMBL/GenBank/DDBJ databases">
        <authorList>
            <person name="Liu Z.J."/>
            <person name="Shi F.L."/>
            <person name="Lu J.Q."/>
            <person name="Li M."/>
            <person name="Wang Z.L."/>
        </authorList>
    </citation>
    <scope>NUCLEOTIDE SEQUENCE [LARGE SCALE GENOMIC DNA]</scope>
    <source>
        <strain evidence="1 2">USNM 41457</strain>
    </source>
</reference>
<dbReference type="VEuPathDB" id="MicrosporidiaDB:EDEG_03185"/>
<sequence length="859" mass="102931">MKYLHKNKTNQPHGFEKTYMKSTHAPKKHKIKLLISYMLVLLYLNTYLCYAQQIEEDIDVFSRLIRYCDSTFLKFDQIYQDHFLFIAETKQDHLQNLIDIIKNNFSFVENKFVTKNISIDFFKIYIKLDENTISNIDEALLKINRIIFAKHPILNTSNKVKNNTVNNVQCMEIFFMKEKFFDLKYDKKIYQDYLQNLKITMLLRSGILFKNFICLRNSNKAIFDKIVNETEHLLEKIFKKTVTKMIEPLFSFFTYIKAEIDRHSEKKDEKNTLDLLSGKNQNTSTGLYGICLKNYKKAEDEPYNPFYPCYCSIECCNEAYKMKISDEAHGHFDQIINPEKIFVFPNLLIEKLCEMHYKHNEINQKGYFIGSFTTKSSKIILESFNTFLKKYDLDQKYFKENFFYKLLHSNYMLNLHQNNQHVVKKCIANDFKNLFFLHDDLELMLKRLDYSLKYKNIYKNFLKYEIKIFSANTHVNTLVLTYFYQFQTFEIKSYNILTCPEKIEYIKVYNHPSNLEDFILDYFINFKKYSDCKFYDDHYSDIINNWIHLTSFSKNNISFHGRNFNSLIEKAVLCIFMSQKYLFYTNSSNSIMYIFRKTKNVDENLDSNFNISHENKIIKEPLSKFLKFYRSHLMLFYEDIFQIYTENETEEENKDIKIDLYNRKKINNRPPTSSEYHSSLKNNCAFIPFKLQFAIFQENEKININLILKIKLFKDKSVVYNYIVSELERIIHSVEPLFSIEILKETLTKYMQCDLFYDLAVYKSLETAAKFIILHILQKMPIKPKKLYKQNKHVDNLSSTAGRRYSFPSTIVFLSHFLVQKRRMSFAEIQNLVCKQFPYNVFVEVLEKNLDIEIIVTPV</sequence>
<dbReference type="EMBL" id="AFBI03000074">
    <property type="protein sequence ID" value="EJW02381.1"/>
    <property type="molecule type" value="Genomic_DNA"/>
</dbReference>
<evidence type="ECO:0000313" key="2">
    <source>
        <dbReference type="Proteomes" id="UP000003163"/>
    </source>
</evidence>
<keyword evidence="2" id="KW-1185">Reference proteome</keyword>
<name>J9D3F9_EDHAE</name>
<protein>
    <submittedName>
        <fullName evidence="1">Uncharacterized protein</fullName>
    </submittedName>
</protein>
<reference evidence="2" key="2">
    <citation type="submission" date="2015-07" db="EMBL/GenBank/DDBJ databases">
        <title>Contrasting host-pathogen interactions and genome evolution in two generalist and specialist microsporidian pathogens of mosquitoes.</title>
        <authorList>
            <consortium name="The Broad Institute Genomics Platform"/>
            <consortium name="The Broad Institute Genome Sequencing Center for Infectious Disease"/>
            <person name="Cuomo C.A."/>
            <person name="Sanscrainte N.D."/>
            <person name="Goldberg J.M."/>
            <person name="Heiman D."/>
            <person name="Young S."/>
            <person name="Zeng Q."/>
            <person name="Becnel J.J."/>
            <person name="Birren B.W."/>
        </authorList>
    </citation>
    <scope>NUCLEOTIDE SEQUENCE [LARGE SCALE GENOMIC DNA]</scope>
    <source>
        <strain evidence="2">USNM 41457</strain>
    </source>
</reference>
<accession>J9D3F9</accession>
<dbReference type="HOGENOM" id="CLU_332890_0_0_1"/>
<dbReference type="Proteomes" id="UP000003163">
    <property type="component" value="Unassembled WGS sequence"/>
</dbReference>
<comment type="caution">
    <text evidence="1">The sequence shown here is derived from an EMBL/GenBank/DDBJ whole genome shotgun (WGS) entry which is preliminary data.</text>
</comment>
<evidence type="ECO:0000313" key="1">
    <source>
        <dbReference type="EMBL" id="EJW02381.1"/>
    </source>
</evidence>
<proteinExistence type="predicted"/>
<gene>
    <name evidence="1" type="ORF">EDEG_03185</name>
</gene>